<evidence type="ECO:0008006" key="3">
    <source>
        <dbReference type="Google" id="ProtNLM"/>
    </source>
</evidence>
<evidence type="ECO:0000313" key="2">
    <source>
        <dbReference type="Proteomes" id="UP000235371"/>
    </source>
</evidence>
<dbReference type="RefSeq" id="XP_024728088.1">
    <property type="nucleotide sequence ID" value="XM_024876027.1"/>
</dbReference>
<dbReference type="InParanoid" id="A0A2J6SKA3"/>
<accession>A0A2J6SKA3</accession>
<reference evidence="1 2" key="1">
    <citation type="submission" date="2016-04" db="EMBL/GenBank/DDBJ databases">
        <title>A degradative enzymes factory behind the ericoid mycorrhizal symbiosis.</title>
        <authorList>
            <consortium name="DOE Joint Genome Institute"/>
            <person name="Martino E."/>
            <person name="Morin E."/>
            <person name="Grelet G."/>
            <person name="Kuo A."/>
            <person name="Kohler A."/>
            <person name="Daghino S."/>
            <person name="Barry K."/>
            <person name="Choi C."/>
            <person name="Cichocki N."/>
            <person name="Clum A."/>
            <person name="Copeland A."/>
            <person name="Hainaut M."/>
            <person name="Haridas S."/>
            <person name="Labutti K."/>
            <person name="Lindquist E."/>
            <person name="Lipzen A."/>
            <person name="Khouja H.-R."/>
            <person name="Murat C."/>
            <person name="Ohm R."/>
            <person name="Olson A."/>
            <person name="Spatafora J."/>
            <person name="Veneault-Fourrey C."/>
            <person name="Henrissat B."/>
            <person name="Grigoriev I."/>
            <person name="Martin F."/>
            <person name="Perotto S."/>
        </authorList>
    </citation>
    <scope>NUCLEOTIDE SEQUENCE [LARGE SCALE GENOMIC DNA]</scope>
    <source>
        <strain evidence="1 2">E</strain>
    </source>
</reference>
<dbReference type="EMBL" id="KZ613912">
    <property type="protein sequence ID" value="PMD51184.1"/>
    <property type="molecule type" value="Genomic_DNA"/>
</dbReference>
<dbReference type="AlphaFoldDB" id="A0A2J6SKA3"/>
<keyword evidence="2" id="KW-1185">Reference proteome</keyword>
<gene>
    <name evidence="1" type="ORF">K444DRAFT_544113</name>
</gene>
<proteinExistence type="predicted"/>
<organism evidence="1 2">
    <name type="scientific">Hyaloscypha bicolor E</name>
    <dbReference type="NCBI Taxonomy" id="1095630"/>
    <lineage>
        <taxon>Eukaryota</taxon>
        <taxon>Fungi</taxon>
        <taxon>Dikarya</taxon>
        <taxon>Ascomycota</taxon>
        <taxon>Pezizomycotina</taxon>
        <taxon>Leotiomycetes</taxon>
        <taxon>Helotiales</taxon>
        <taxon>Hyaloscyphaceae</taxon>
        <taxon>Hyaloscypha</taxon>
        <taxon>Hyaloscypha bicolor</taxon>
    </lineage>
</organism>
<sequence>MPTGYINNNVAIKYLDYLIKYSRAGLDKSWKILLLDSYESHVYKPFQLKAGKHNIKLF</sequence>
<dbReference type="Proteomes" id="UP000235371">
    <property type="component" value="Unassembled WGS sequence"/>
</dbReference>
<evidence type="ECO:0000313" key="1">
    <source>
        <dbReference type="EMBL" id="PMD51184.1"/>
    </source>
</evidence>
<dbReference type="GeneID" id="36584106"/>
<name>A0A2J6SKA3_9HELO</name>
<protein>
    <recommendedName>
        <fullName evidence="3">DDE-1 domain-containing protein</fullName>
    </recommendedName>
</protein>
<dbReference type="OrthoDB" id="3562866at2759"/>